<keyword evidence="1" id="KW-0732">Signal</keyword>
<evidence type="ECO:0000313" key="2">
    <source>
        <dbReference type="EMBL" id="JAA60837.1"/>
    </source>
</evidence>
<name>L7MAC9_RHIPC</name>
<proteinExistence type="evidence at transcript level"/>
<feature type="signal peptide" evidence="1">
    <location>
        <begin position="1"/>
        <end position="23"/>
    </location>
</feature>
<dbReference type="EMBL" id="GACK01004197">
    <property type="protein sequence ID" value="JAA60837.1"/>
    <property type="molecule type" value="mRNA"/>
</dbReference>
<dbReference type="AlphaFoldDB" id="L7MAC9"/>
<evidence type="ECO:0000256" key="1">
    <source>
        <dbReference type="SAM" id="SignalP"/>
    </source>
</evidence>
<reference evidence="2" key="1">
    <citation type="submission" date="2012-11" db="EMBL/GenBank/DDBJ databases">
        <authorList>
            <person name="Lucero-Rivera Y.E."/>
            <person name="Tovar-Ramirez D."/>
        </authorList>
    </citation>
    <scope>NUCLEOTIDE SEQUENCE</scope>
    <source>
        <tissue evidence="2">Salivary gland</tissue>
    </source>
</reference>
<feature type="chain" id="PRO_5003981539" evidence="1">
    <location>
        <begin position="24"/>
        <end position="108"/>
    </location>
</feature>
<reference evidence="2" key="2">
    <citation type="journal article" date="2015" name="J. Proteomics">
        <title>Sexual differences in the sialomes of the zebra tick, Rhipicephalus pulchellus.</title>
        <authorList>
            <person name="Tan A.W."/>
            <person name="Francischetti I.M."/>
            <person name="Slovak M."/>
            <person name="Kini R.M."/>
            <person name="Ribeiro J.M."/>
        </authorList>
    </citation>
    <scope>NUCLEOTIDE SEQUENCE</scope>
    <source>
        <tissue evidence="2">Salivary gland</tissue>
    </source>
</reference>
<accession>L7MAC9</accession>
<organism evidence="2">
    <name type="scientific">Rhipicephalus pulchellus</name>
    <name type="common">Yellow backed tick</name>
    <name type="synonym">Dermacentor pulchellus</name>
    <dbReference type="NCBI Taxonomy" id="72859"/>
    <lineage>
        <taxon>Eukaryota</taxon>
        <taxon>Metazoa</taxon>
        <taxon>Ecdysozoa</taxon>
        <taxon>Arthropoda</taxon>
        <taxon>Chelicerata</taxon>
        <taxon>Arachnida</taxon>
        <taxon>Acari</taxon>
        <taxon>Parasitiformes</taxon>
        <taxon>Ixodida</taxon>
        <taxon>Ixodoidea</taxon>
        <taxon>Ixodidae</taxon>
        <taxon>Rhipicephalinae</taxon>
        <taxon>Rhipicephalus</taxon>
        <taxon>Rhipicephalus</taxon>
    </lineage>
</organism>
<protein>
    <submittedName>
        <fullName evidence="2">Putative 8.9 kDa family member</fullName>
    </submittedName>
</protein>
<sequence length="108" mass="12370">MKKIVPFLILAAIFFQISHSNEAKKVKKTKKPTYVDVPVPTVDGQCKYHDKYFLRSSMHFLETPCEWIFCNPDANEVTIKGCPPPKNATFHPTGNKWPNCCLNKSKKN</sequence>